<evidence type="ECO:0000256" key="3">
    <source>
        <dbReference type="ARBA" id="ARBA00012556"/>
    </source>
</evidence>
<evidence type="ECO:0000256" key="4">
    <source>
        <dbReference type="ARBA" id="ARBA00022801"/>
    </source>
</evidence>
<dbReference type="AlphaFoldDB" id="A0A7Z2VNX5"/>
<dbReference type="InterPro" id="IPR011683">
    <property type="entry name" value="Glyco_hydro_53"/>
</dbReference>
<keyword evidence="4 6" id="KW-0378">Hydrolase</keyword>
<dbReference type="KEGG" id="cheb:HH215_27655"/>
<keyword evidence="5 6" id="KW-0326">Glycosidase</keyword>
<evidence type="ECO:0000313" key="8">
    <source>
        <dbReference type="Proteomes" id="UP000502248"/>
    </source>
</evidence>
<dbReference type="EC" id="3.2.1.89" evidence="3 6"/>
<evidence type="ECO:0000313" key="7">
    <source>
        <dbReference type="EMBL" id="QJD86577.1"/>
    </source>
</evidence>
<proteinExistence type="inferred from homology"/>
<dbReference type="Pfam" id="PF07745">
    <property type="entry name" value="Glyco_hydro_53"/>
    <property type="match status" value="1"/>
</dbReference>
<feature type="chain" id="PRO_5039753532" description="Arabinogalactan endo-beta-1,4-galactanase" evidence="6">
    <location>
        <begin position="23"/>
        <end position="441"/>
    </location>
</feature>
<dbReference type="PROSITE" id="PS51257">
    <property type="entry name" value="PROKAR_LIPOPROTEIN"/>
    <property type="match status" value="1"/>
</dbReference>
<reference evidence="7 8" key="1">
    <citation type="submission" date="2020-04" db="EMBL/GenBank/DDBJ databases">
        <title>Genome sequencing of novel species.</title>
        <authorList>
            <person name="Heo J."/>
            <person name="Kim S.-J."/>
            <person name="Kim J.-S."/>
            <person name="Hong S.-B."/>
            <person name="Kwon S.-W."/>
        </authorList>
    </citation>
    <scope>NUCLEOTIDE SEQUENCE [LARGE SCALE GENOMIC DNA]</scope>
    <source>
        <strain evidence="7 8">MFER-1</strain>
    </source>
</reference>
<feature type="signal peptide" evidence="6">
    <location>
        <begin position="1"/>
        <end position="22"/>
    </location>
</feature>
<organism evidence="7 8">
    <name type="scientific">Cohnella herbarum</name>
    <dbReference type="NCBI Taxonomy" id="2728023"/>
    <lineage>
        <taxon>Bacteria</taxon>
        <taxon>Bacillati</taxon>
        <taxon>Bacillota</taxon>
        <taxon>Bacilli</taxon>
        <taxon>Bacillales</taxon>
        <taxon>Paenibacillaceae</taxon>
        <taxon>Cohnella</taxon>
    </lineage>
</organism>
<comment type="similarity">
    <text evidence="2 6">Belongs to the glycosyl hydrolase 53 family.</text>
</comment>
<dbReference type="Gene3D" id="3.20.20.80">
    <property type="entry name" value="Glycosidases"/>
    <property type="match status" value="1"/>
</dbReference>
<accession>A0A7Z2VNX5</accession>
<dbReference type="EMBL" id="CP051680">
    <property type="protein sequence ID" value="QJD86577.1"/>
    <property type="molecule type" value="Genomic_DNA"/>
</dbReference>
<sequence length="441" mass="47823">MKTDRAKWTTALLLVPSLLVSASCSDGQAEDTSVVEPFRIALSVSPFTDSQINKGIAFEDGLGNRATTTRELQRLFMAHGANEIYVRIATDRYATGSDTDHSLELGITRAKLAAELGLPLNPEIALFKMYGDVAGQPLPDFSEYPEIDMPRRWQELTVDEMLPILKQYGALVAKELTATGAKINSWNIGNEVDFGTAGVAVRPAEGNMALYAPPDAIDPSIGKQDVVALLRMDAAQRNAWLERYLWPHQARLMAAVGEGIRSVVPDAKLSTHIAQGAIPEFAVAFYRAMREGGFEVGVAGFSLYPTSMDVPSSRIDAFLTTVKEMKKQLNLPSFLAEYAYPAKAIADGPYGEWSNNKDGQFELNEAGQAAALRYLTSEGIGSGLVGIRPWAPDFIDPSWRELSLFEARASAEEGISAVARPAIDSIFLGLADAGTEARSNK</sequence>
<protein>
    <recommendedName>
        <fullName evidence="3 6">Arabinogalactan endo-beta-1,4-galactanase</fullName>
        <ecNumber evidence="3 6">3.2.1.89</ecNumber>
    </recommendedName>
</protein>
<evidence type="ECO:0000256" key="2">
    <source>
        <dbReference type="ARBA" id="ARBA00010687"/>
    </source>
</evidence>
<name>A0A7Z2VNX5_9BACL</name>
<dbReference type="RefSeq" id="WP_169282826.1">
    <property type="nucleotide sequence ID" value="NZ_CP051680.1"/>
</dbReference>
<dbReference type="InterPro" id="IPR017853">
    <property type="entry name" value="GH"/>
</dbReference>
<dbReference type="GO" id="GO:0015926">
    <property type="term" value="F:glucosidase activity"/>
    <property type="evidence" value="ECO:0007669"/>
    <property type="project" value="InterPro"/>
</dbReference>
<dbReference type="GO" id="GO:0045490">
    <property type="term" value="P:pectin catabolic process"/>
    <property type="evidence" value="ECO:0007669"/>
    <property type="project" value="TreeGrafter"/>
</dbReference>
<comment type="catalytic activity">
    <reaction evidence="1 6">
        <text>The enzyme specifically hydrolyzes (1-&gt;4)-beta-D-galactosidic linkages in type I arabinogalactans.</text>
        <dbReference type="EC" id="3.2.1.89"/>
    </reaction>
</comment>
<gene>
    <name evidence="7" type="ORF">HH215_27655</name>
</gene>
<keyword evidence="8" id="KW-1185">Reference proteome</keyword>
<evidence type="ECO:0000256" key="6">
    <source>
        <dbReference type="RuleBase" id="RU361192"/>
    </source>
</evidence>
<dbReference type="PANTHER" id="PTHR34983:SF1">
    <property type="entry name" value="ARABINOGALACTAN ENDO-BETA-1,4-GALACTANASE A"/>
    <property type="match status" value="1"/>
</dbReference>
<evidence type="ECO:0000256" key="5">
    <source>
        <dbReference type="ARBA" id="ARBA00023295"/>
    </source>
</evidence>
<dbReference type="PANTHER" id="PTHR34983">
    <property type="entry name" value="ARABINOGALACTAN ENDO-BETA-1,4-GALACTANASE A"/>
    <property type="match status" value="1"/>
</dbReference>
<dbReference type="Proteomes" id="UP000502248">
    <property type="component" value="Chromosome"/>
</dbReference>
<evidence type="ECO:0000256" key="1">
    <source>
        <dbReference type="ARBA" id="ARBA00001695"/>
    </source>
</evidence>
<dbReference type="GO" id="GO:0031218">
    <property type="term" value="F:arabinogalactan endo-1,4-beta-galactosidase activity"/>
    <property type="evidence" value="ECO:0007669"/>
    <property type="project" value="UniProtKB-EC"/>
</dbReference>
<keyword evidence="6" id="KW-0732">Signal</keyword>
<dbReference type="SUPFAM" id="SSF51445">
    <property type="entry name" value="(Trans)glycosidases"/>
    <property type="match status" value="1"/>
</dbReference>